<comment type="caution">
    <text evidence="1">The sequence shown here is derived from an EMBL/GenBank/DDBJ whole genome shotgun (WGS) entry which is preliminary data.</text>
</comment>
<proteinExistence type="predicted"/>
<evidence type="ECO:0000313" key="1">
    <source>
        <dbReference type="EMBL" id="KAJ3813047.1"/>
    </source>
</evidence>
<dbReference type="Proteomes" id="UP001163835">
    <property type="component" value="Unassembled WGS sequence"/>
</dbReference>
<accession>A0ACC1U7P2</accession>
<name>A0ACC1U7P2_9AGAR</name>
<protein>
    <submittedName>
        <fullName evidence="1">Uncharacterized protein</fullName>
    </submittedName>
</protein>
<reference evidence="1" key="1">
    <citation type="submission" date="2022-09" db="EMBL/GenBank/DDBJ databases">
        <title>A Global Phylogenomic Analysis of the Shiitake Genus Lentinula.</title>
        <authorList>
            <consortium name="DOE Joint Genome Institute"/>
            <person name="Sierra-Patev S."/>
            <person name="Min B."/>
            <person name="Naranjo-Ortiz M."/>
            <person name="Looney B."/>
            <person name="Konkel Z."/>
            <person name="Slot J.C."/>
            <person name="Sakamoto Y."/>
            <person name="Steenwyk J.L."/>
            <person name="Rokas A."/>
            <person name="Carro J."/>
            <person name="Camarero S."/>
            <person name="Ferreira P."/>
            <person name="Molpeceres G."/>
            <person name="Ruiz-Duenas F.J."/>
            <person name="Serrano A."/>
            <person name="Henrissat B."/>
            <person name="Drula E."/>
            <person name="Hughes K.W."/>
            <person name="Mata J.L."/>
            <person name="Ishikawa N.K."/>
            <person name="Vargas-Isla R."/>
            <person name="Ushijima S."/>
            <person name="Smith C.A."/>
            <person name="Ahrendt S."/>
            <person name="Andreopoulos W."/>
            <person name="He G."/>
            <person name="Labutti K."/>
            <person name="Lipzen A."/>
            <person name="Ng V."/>
            <person name="Riley R."/>
            <person name="Sandor L."/>
            <person name="Barry K."/>
            <person name="Martinez A.T."/>
            <person name="Xiao Y."/>
            <person name="Gibbons J.G."/>
            <person name="Terashima K."/>
            <person name="Grigoriev I.V."/>
            <person name="Hibbett D.S."/>
        </authorList>
    </citation>
    <scope>NUCLEOTIDE SEQUENCE</scope>
    <source>
        <strain evidence="1">TMI1499</strain>
    </source>
</reference>
<organism evidence="1 2">
    <name type="scientific">Lentinula aff. lateritia</name>
    <dbReference type="NCBI Taxonomy" id="2804960"/>
    <lineage>
        <taxon>Eukaryota</taxon>
        <taxon>Fungi</taxon>
        <taxon>Dikarya</taxon>
        <taxon>Basidiomycota</taxon>
        <taxon>Agaricomycotina</taxon>
        <taxon>Agaricomycetes</taxon>
        <taxon>Agaricomycetidae</taxon>
        <taxon>Agaricales</taxon>
        <taxon>Marasmiineae</taxon>
        <taxon>Omphalotaceae</taxon>
        <taxon>Lentinula</taxon>
    </lineage>
</organism>
<dbReference type="EMBL" id="MU795004">
    <property type="protein sequence ID" value="KAJ3813047.1"/>
    <property type="molecule type" value="Genomic_DNA"/>
</dbReference>
<gene>
    <name evidence="1" type="ORF">F5876DRAFT_87310</name>
</gene>
<sequence>MGSQVILIPDGVVNITTSLSAVYTNSLIIPLCFAAASILGFVIHLIARVEPVRRLFRRNGTVPNSEESAAPVQPENLIQELNAHVGSHGGPLIYAYMLIRLVGTLALLGLSITSLILDEFRRNGTKGLESLEGHEDVVDSLGKWGKKHPKKKYGTHYTKREWLEAAMCLTFLYTSLLALISVTAKPKWSKVVTRHLNTVLLATLSVYLYRDVYPLITFTLKPKDLSEGGILWAKIALLAVTSVVIPLAIPRAYVPVDPKNPLPKPSPEQTASIFSLVTYAFIDRLVLAAYRVSHLNFNQLPPLNDHDSAEYLKSLSFKHLDVFSGAPKRHLFFGLIHIFRSAYVQLAVMILVHVFANFAAPIGLNRLLRYLEPGGERAVVRPWFWILWLFIGPIGGTLSIQWYVFVTTRTLVRTQAIITQLVFEHSLRIRVKAETADSSGSSTSSSPETLTPDSASVHEGTVDGSDTIHSISPSEAESTIVHSSTTSVSSGTDKGKAKKTDKRTKKENDDAPSSDTNNLVGKINNLVTTDLENITDGRDFLFVLIYIPVQIVLCMVFLYAVLGWSCFVGLGVMIVSFPLPGMIAKYVKQAQEKRLKKTDARVQSVSESMNVLRMIKLFGWESKMESRIAEKRDEELVWIRRRQILEMINGIITISNSPLFQSVIMKQTIHASVIYSSMTVFDMLREQMRIIFRSINDTVTAKVSLDRVSDFLKNTELLDSFSDKAPETDDYFVPADAVSDPQKIGFRNAHFTWSSDVNGSLTPSKRRFTLRIEGELLFKPRCVNLVIGETGSGKTSLLMALLSEMHFVPFGPDSWYNLPREGGIAYAAQESWVQNETIRENIVFGSSFDQERYNKVLYQCGLERDIGLFEAGDATEVGEKGLTLSGGQKARITLARAMYSKAEIILLDDVLAALDVHTAKWIVDKCFSGDLMEGRTMILVTHNIAVTRPIASFVVAIKEGRIESQGTVLEALGKDSALAEEANKEQQIIDKTDEEVDENPAAEETKADGKLIVAEEIQEGHVSWSAVKMYLTSMGGQYTWAFFFAFIFAMFITEILNAFYTWFLGYWASQYETHDPAAVSVSHAVVSYSIGVIIYIFGTVRASRAIHKELIISIFGTTLRWLDTTPTSRVIARCTQDIRAVDGPVAMWLQAVSEISMMMILKYTAVVVITPVFFFPGVAVAFLGALCGQVYIKAQLSVKREMSNARAPVLGHFGAAIAGLTSIRAYGAQEAFKAESLRRIDKFTRAARTYYNLNRWITIRVDVLGALLSCFLAVYLVYYRGQSASNTGFSLNMAVGFSSLILWWVRTLNEFEVQGHLERIQDYISIEQEPKPKAETVPPAYWPASGNLRVEKLSARYSQDGPKVLHDISFDIRSGERVGIVGRTGSGKSSLTLSLLRCIFTEGTVYYDGIPTDKINLDALRSNITIIPQVPELLSGTLRQNLDPFDQYDDATLNDALRAAGLFALQSDMNEGRITLDSSISSGGGNLSVGQRQILALARALVRGSKLLILDEDYRTDSIIQNSLRNELRGDITLITVAHRLQTIMDADKIVRLQRKVEFDSPQALLKIKDGKLRSLVDQSNDKDSLYTMFYR</sequence>
<keyword evidence="2" id="KW-1185">Reference proteome</keyword>
<evidence type="ECO:0000313" key="2">
    <source>
        <dbReference type="Proteomes" id="UP001163835"/>
    </source>
</evidence>